<accession>A0A7E4VVF6</accession>
<dbReference type="WBParaSite" id="Pan_g3757.t1">
    <property type="protein sequence ID" value="Pan_g3757.t1"/>
    <property type="gene ID" value="Pan_g3757"/>
</dbReference>
<organism evidence="4 5">
    <name type="scientific">Panagrellus redivivus</name>
    <name type="common">Microworm</name>
    <dbReference type="NCBI Taxonomy" id="6233"/>
    <lineage>
        <taxon>Eukaryota</taxon>
        <taxon>Metazoa</taxon>
        <taxon>Ecdysozoa</taxon>
        <taxon>Nematoda</taxon>
        <taxon>Chromadorea</taxon>
        <taxon>Rhabditida</taxon>
        <taxon>Tylenchina</taxon>
        <taxon>Panagrolaimomorpha</taxon>
        <taxon>Panagrolaimoidea</taxon>
        <taxon>Panagrolaimidae</taxon>
        <taxon>Panagrellus</taxon>
    </lineage>
</organism>
<keyword evidence="2" id="KW-0812">Transmembrane</keyword>
<feature type="signal peptide" evidence="3">
    <location>
        <begin position="1"/>
        <end position="17"/>
    </location>
</feature>
<evidence type="ECO:0000313" key="5">
    <source>
        <dbReference type="WBParaSite" id="Pan_g3757.t1"/>
    </source>
</evidence>
<feature type="region of interest" description="Disordered" evidence="1">
    <location>
        <begin position="380"/>
        <end position="475"/>
    </location>
</feature>
<reference evidence="5" key="2">
    <citation type="submission" date="2020-10" db="UniProtKB">
        <authorList>
            <consortium name="WormBaseParasite"/>
        </authorList>
    </citation>
    <scope>IDENTIFICATION</scope>
</reference>
<name>A0A7E4VVF6_PANRE</name>
<keyword evidence="4" id="KW-1185">Reference proteome</keyword>
<dbReference type="Proteomes" id="UP000492821">
    <property type="component" value="Unassembled WGS sequence"/>
</dbReference>
<evidence type="ECO:0000313" key="4">
    <source>
        <dbReference type="Proteomes" id="UP000492821"/>
    </source>
</evidence>
<keyword evidence="3" id="KW-0732">Signal</keyword>
<feature type="transmembrane region" description="Helical" evidence="2">
    <location>
        <begin position="294"/>
        <end position="321"/>
    </location>
</feature>
<protein>
    <submittedName>
        <fullName evidence="5">Uncharacterized protein</fullName>
    </submittedName>
</protein>
<feature type="chain" id="PRO_5028812371" evidence="3">
    <location>
        <begin position="18"/>
        <end position="475"/>
    </location>
</feature>
<sequence>MQLQLALIVIFVPSIAPANHTWVQKCTREDRRDFVADHYGGLVVFDADCLPKTISIEAILDDSTLRDYLAIQKCDQVQSFAWVDSDRTVPPHLVAAMGKDESSTTAKVFRPWQKPGFNLFGFREIEFLETYFMKDVVSNEELQTIKEPSRFINFYDHTNLNETLIKIWQRRIKEATDDQVELHRVIKVSPTESYALLDNFWPEDTTAYMPYVWMNWHGLEKEASCVIYTNVTHPIVFFVGQRPNPTNDVTLNPVPAMLTNLMYPAPNLTHDFSEFQEFLLSTRLMIAPSNGTTLASLIIGIVFILISTTFVIASFLLSKFLPGRRPIYRKKLENIGQESLFPVVAELHTFVASLPPPPPPLVSERVGAQPTLNAMKSMMERPKTDKLLPVPTPPSDRQVSATKTPAAPSSGAAVTLTPGNTTNEEVKTKTPTAATPEDGKSKTQATTPQDSKVSPTATTPDEAKSKVASGATPAK</sequence>
<keyword evidence="2" id="KW-0472">Membrane</keyword>
<evidence type="ECO:0000256" key="2">
    <source>
        <dbReference type="SAM" id="Phobius"/>
    </source>
</evidence>
<feature type="compositionally biased region" description="Polar residues" evidence="1">
    <location>
        <begin position="417"/>
        <end position="433"/>
    </location>
</feature>
<keyword evidence="2" id="KW-1133">Transmembrane helix</keyword>
<feature type="compositionally biased region" description="Polar residues" evidence="1">
    <location>
        <begin position="442"/>
        <end position="459"/>
    </location>
</feature>
<proteinExistence type="predicted"/>
<evidence type="ECO:0000256" key="1">
    <source>
        <dbReference type="SAM" id="MobiDB-lite"/>
    </source>
</evidence>
<evidence type="ECO:0000256" key="3">
    <source>
        <dbReference type="SAM" id="SignalP"/>
    </source>
</evidence>
<dbReference type="AlphaFoldDB" id="A0A7E4VVF6"/>
<reference evidence="4" key="1">
    <citation type="journal article" date="2013" name="Genetics">
        <title>The draft genome and transcriptome of Panagrellus redivivus are shaped by the harsh demands of a free-living lifestyle.</title>
        <authorList>
            <person name="Srinivasan J."/>
            <person name="Dillman A.R."/>
            <person name="Macchietto M.G."/>
            <person name="Heikkinen L."/>
            <person name="Lakso M."/>
            <person name="Fracchia K.M."/>
            <person name="Antoshechkin I."/>
            <person name="Mortazavi A."/>
            <person name="Wong G."/>
            <person name="Sternberg P.W."/>
        </authorList>
    </citation>
    <scope>NUCLEOTIDE SEQUENCE [LARGE SCALE GENOMIC DNA]</scope>
    <source>
        <strain evidence="4">MT8872</strain>
    </source>
</reference>